<dbReference type="InterPro" id="IPR037104">
    <property type="entry name" value="Annexin_sf"/>
</dbReference>
<protein>
    <submittedName>
        <fullName evidence="6">Annexin D8</fullName>
    </submittedName>
</protein>
<dbReference type="RefSeq" id="XP_040970079.1">
    <property type="nucleotide sequence ID" value="XM_041114145.1"/>
</dbReference>
<dbReference type="PROSITE" id="PS51897">
    <property type="entry name" value="ANNEXIN_2"/>
    <property type="match status" value="2"/>
</dbReference>
<dbReference type="PRINTS" id="PR00196">
    <property type="entry name" value="ANNEXIN"/>
</dbReference>
<dbReference type="Gene3D" id="1.10.220.10">
    <property type="entry name" value="Annexin"/>
    <property type="match status" value="2"/>
</dbReference>
<sequence>MGLSKKFICFCLLFPLLLFLLFQLESSSSSSSHGSSFKPAISASSQQFKPPVLQSHGSFEAGNHDHHKGKDGGGDDNQVFDDEKRKVHTGKYKPKMTTIIWPKQFSPVEDAENIKKACQGWGTDKKAIISILGHRNLFQRKLVRLAFQEIYHQDLLQQLKCELSGNLERAISLWTLDPADRDAVLANETLQKSDPDYRVIIEIACIRSPEDLLAVKRAYKFRYKHSLEEDLASFTTADIRKVCFKTLLRPYASYSNIIGF</sequence>
<dbReference type="Pfam" id="PF00191">
    <property type="entry name" value="Annexin"/>
    <property type="match status" value="2"/>
</dbReference>
<evidence type="ECO:0000256" key="4">
    <source>
        <dbReference type="SAM" id="SignalP"/>
    </source>
</evidence>
<dbReference type="InterPro" id="IPR001464">
    <property type="entry name" value="Annexin"/>
</dbReference>
<organism evidence="5 6">
    <name type="scientific">Gossypium hirsutum</name>
    <name type="common">Upland cotton</name>
    <name type="synonym">Gossypium mexicanum</name>
    <dbReference type="NCBI Taxonomy" id="3635"/>
    <lineage>
        <taxon>Eukaryota</taxon>
        <taxon>Viridiplantae</taxon>
        <taxon>Streptophyta</taxon>
        <taxon>Embryophyta</taxon>
        <taxon>Tracheophyta</taxon>
        <taxon>Spermatophyta</taxon>
        <taxon>Magnoliopsida</taxon>
        <taxon>eudicotyledons</taxon>
        <taxon>Gunneridae</taxon>
        <taxon>Pentapetalae</taxon>
        <taxon>rosids</taxon>
        <taxon>malvids</taxon>
        <taxon>Malvales</taxon>
        <taxon>Malvaceae</taxon>
        <taxon>Malvoideae</taxon>
        <taxon>Gossypium</taxon>
    </lineage>
</organism>
<dbReference type="GeneID" id="107961384"/>
<feature type="chain" id="PRO_5045075312" evidence="4">
    <location>
        <begin position="30"/>
        <end position="260"/>
    </location>
</feature>
<accession>A0ABM3BSQ9</accession>
<keyword evidence="4" id="KW-0732">Signal</keyword>
<evidence type="ECO:0000256" key="2">
    <source>
        <dbReference type="ARBA" id="ARBA00023216"/>
    </source>
</evidence>
<name>A0ABM3BSQ9_GOSHI</name>
<evidence type="ECO:0000256" key="1">
    <source>
        <dbReference type="ARBA" id="ARBA00022737"/>
    </source>
</evidence>
<dbReference type="SUPFAM" id="SSF47874">
    <property type="entry name" value="Annexin"/>
    <property type="match status" value="1"/>
</dbReference>
<evidence type="ECO:0000256" key="3">
    <source>
        <dbReference type="SAM" id="MobiDB-lite"/>
    </source>
</evidence>
<dbReference type="Proteomes" id="UP000818029">
    <property type="component" value="Chromosome A05"/>
</dbReference>
<keyword evidence="1" id="KW-0677">Repeat</keyword>
<dbReference type="PANTHER" id="PTHR10502">
    <property type="entry name" value="ANNEXIN"/>
    <property type="match status" value="1"/>
</dbReference>
<keyword evidence="5" id="KW-1185">Reference proteome</keyword>
<feature type="compositionally biased region" description="Basic and acidic residues" evidence="3">
    <location>
        <begin position="62"/>
        <end position="73"/>
    </location>
</feature>
<feature type="signal peptide" evidence="4">
    <location>
        <begin position="1"/>
        <end position="29"/>
    </location>
</feature>
<evidence type="ECO:0000313" key="6">
    <source>
        <dbReference type="RefSeq" id="XP_040970079.1"/>
    </source>
</evidence>
<dbReference type="SMART" id="SM00335">
    <property type="entry name" value="ANX"/>
    <property type="match status" value="2"/>
</dbReference>
<keyword evidence="2" id="KW-0041">Annexin</keyword>
<dbReference type="PANTHER" id="PTHR10502:SF193">
    <property type="entry name" value="ANNEXIN D8"/>
    <property type="match status" value="1"/>
</dbReference>
<reference evidence="6" key="2">
    <citation type="submission" date="2025-08" db="UniProtKB">
        <authorList>
            <consortium name="RefSeq"/>
        </authorList>
    </citation>
    <scope>IDENTIFICATION</scope>
</reference>
<evidence type="ECO:0000313" key="5">
    <source>
        <dbReference type="Proteomes" id="UP000818029"/>
    </source>
</evidence>
<gene>
    <name evidence="6" type="primary">LOC107961384</name>
</gene>
<reference evidence="5" key="1">
    <citation type="journal article" date="2020" name="Nat. Genet.">
        <title>Genomic diversifications of five Gossypium allopolyploid species and their impact on cotton improvement.</title>
        <authorList>
            <person name="Chen Z.J."/>
            <person name="Sreedasyam A."/>
            <person name="Ando A."/>
            <person name="Song Q."/>
            <person name="De Santiago L.M."/>
            <person name="Hulse-Kemp A.M."/>
            <person name="Ding M."/>
            <person name="Ye W."/>
            <person name="Kirkbride R.C."/>
            <person name="Jenkins J."/>
            <person name="Plott C."/>
            <person name="Lovell J."/>
            <person name="Lin Y.M."/>
            <person name="Vaughn R."/>
            <person name="Liu B."/>
            <person name="Simpson S."/>
            <person name="Scheffler B.E."/>
            <person name="Wen L."/>
            <person name="Saski C.A."/>
            <person name="Grover C.E."/>
            <person name="Hu G."/>
            <person name="Conover J.L."/>
            <person name="Carlson J.W."/>
            <person name="Shu S."/>
            <person name="Boston L.B."/>
            <person name="Williams M."/>
            <person name="Peterson D.G."/>
            <person name="McGee K."/>
            <person name="Jones D.C."/>
            <person name="Wendel J.F."/>
            <person name="Stelly D.M."/>
            <person name="Grimwood J."/>
            <person name="Schmutz J."/>
        </authorList>
    </citation>
    <scope>NUCLEOTIDE SEQUENCE [LARGE SCALE GENOMIC DNA]</scope>
    <source>
        <strain evidence="5">cv. TM-1</strain>
    </source>
</reference>
<proteinExistence type="predicted"/>
<dbReference type="InterPro" id="IPR018502">
    <property type="entry name" value="Annexin_repeat"/>
</dbReference>
<feature type="region of interest" description="Disordered" evidence="3">
    <location>
        <begin position="54"/>
        <end position="87"/>
    </location>
</feature>